<evidence type="ECO:0000313" key="2">
    <source>
        <dbReference type="EMBL" id="KAJ8446097.1"/>
    </source>
</evidence>
<accession>A0A9Q1QKV8</accession>
<reference evidence="2" key="1">
    <citation type="submission" date="2022-04" db="EMBL/GenBank/DDBJ databases">
        <title>Carnegiea gigantea Genome sequencing and assembly v2.</title>
        <authorList>
            <person name="Copetti D."/>
            <person name="Sanderson M.J."/>
            <person name="Burquez A."/>
            <person name="Wojciechowski M.F."/>
        </authorList>
    </citation>
    <scope>NUCLEOTIDE SEQUENCE</scope>
    <source>
        <strain evidence="2">SGP5-SGP5p</strain>
        <tissue evidence="2">Aerial part</tissue>
    </source>
</reference>
<sequence length="192" mass="21155">MVHAGVGLNSSQPDRVQPFRSIHLPASSDGKTHDSFRSLNEEAEKALVYYKETEGEDYELIRVWSSQPFLCVPFLMHHLNFLARRKDGRFPDSAKLFFAEVGFTRDDEIVNCCVMLDAGSSGMITGCAACDDVLIHPKGMKFFCRRHNITPQEGCGGAGSAAEETACETCGVPRDGKRWAWCMNCGAIIGLS</sequence>
<dbReference type="PANTHER" id="PTHR34710:SF15">
    <property type="entry name" value="OS03G0834100 PROTEIN"/>
    <property type="match status" value="1"/>
</dbReference>
<evidence type="ECO:0000259" key="1">
    <source>
        <dbReference type="Pfam" id="PF12274"/>
    </source>
</evidence>
<organism evidence="2 3">
    <name type="scientific">Carnegiea gigantea</name>
    <dbReference type="NCBI Taxonomy" id="171969"/>
    <lineage>
        <taxon>Eukaryota</taxon>
        <taxon>Viridiplantae</taxon>
        <taxon>Streptophyta</taxon>
        <taxon>Embryophyta</taxon>
        <taxon>Tracheophyta</taxon>
        <taxon>Spermatophyta</taxon>
        <taxon>Magnoliopsida</taxon>
        <taxon>eudicotyledons</taxon>
        <taxon>Gunneridae</taxon>
        <taxon>Pentapetalae</taxon>
        <taxon>Caryophyllales</taxon>
        <taxon>Cactineae</taxon>
        <taxon>Cactaceae</taxon>
        <taxon>Cactoideae</taxon>
        <taxon>Echinocereeae</taxon>
        <taxon>Carnegiea</taxon>
    </lineage>
</organism>
<dbReference type="Proteomes" id="UP001153076">
    <property type="component" value="Unassembled WGS sequence"/>
</dbReference>
<dbReference type="InterPro" id="IPR022059">
    <property type="entry name" value="DUF3615"/>
</dbReference>
<dbReference type="PANTHER" id="PTHR34710">
    <property type="entry name" value="OS03G0834100 PROTEIN"/>
    <property type="match status" value="1"/>
</dbReference>
<dbReference type="EMBL" id="JAKOGI010000061">
    <property type="protein sequence ID" value="KAJ8446097.1"/>
    <property type="molecule type" value="Genomic_DNA"/>
</dbReference>
<name>A0A9Q1QKV8_9CARY</name>
<proteinExistence type="predicted"/>
<comment type="caution">
    <text evidence="2">The sequence shown here is derived from an EMBL/GenBank/DDBJ whole genome shotgun (WGS) entry which is preliminary data.</text>
</comment>
<gene>
    <name evidence="2" type="ORF">Cgig2_017599</name>
</gene>
<feature type="domain" description="DUF3615" evidence="1">
    <location>
        <begin position="43"/>
        <end position="137"/>
    </location>
</feature>
<protein>
    <recommendedName>
        <fullName evidence="1">DUF3615 domain-containing protein</fullName>
    </recommendedName>
</protein>
<dbReference type="Pfam" id="PF12274">
    <property type="entry name" value="DUF3615"/>
    <property type="match status" value="1"/>
</dbReference>
<evidence type="ECO:0000313" key="3">
    <source>
        <dbReference type="Proteomes" id="UP001153076"/>
    </source>
</evidence>
<dbReference type="AlphaFoldDB" id="A0A9Q1QKV8"/>
<keyword evidence="3" id="KW-1185">Reference proteome</keyword>